<accession>A0A3B0Z5M4</accession>
<dbReference type="InterPro" id="IPR002052">
    <property type="entry name" value="DNA_methylase_N6_adenine_CS"/>
</dbReference>
<dbReference type="AlphaFoldDB" id="A0A3B0Z5M4"/>
<protein>
    <submittedName>
        <fullName evidence="3">16S rRNA (Guanine(966)-N(2))-methyltransferase</fullName>
        <ecNumber evidence="3">2.1.1.171</ecNumber>
    </submittedName>
</protein>
<proteinExistence type="predicted"/>
<dbReference type="SUPFAM" id="SSF53335">
    <property type="entry name" value="S-adenosyl-L-methionine-dependent methyltransferases"/>
    <property type="match status" value="1"/>
</dbReference>
<name>A0A3B0Z5M4_9ZZZZ</name>
<dbReference type="PIRSF" id="PIRSF004553">
    <property type="entry name" value="CHP00095"/>
    <property type="match status" value="1"/>
</dbReference>
<keyword evidence="2 3" id="KW-0808">Transferase</keyword>
<dbReference type="EC" id="2.1.1.171" evidence="3"/>
<reference evidence="3" key="1">
    <citation type="submission" date="2018-06" db="EMBL/GenBank/DDBJ databases">
        <authorList>
            <person name="Zhirakovskaya E."/>
        </authorList>
    </citation>
    <scope>NUCLEOTIDE SEQUENCE</scope>
</reference>
<dbReference type="PANTHER" id="PTHR43542:SF1">
    <property type="entry name" value="METHYLTRANSFERASE"/>
    <property type="match status" value="1"/>
</dbReference>
<dbReference type="CDD" id="cd02440">
    <property type="entry name" value="AdoMet_MTases"/>
    <property type="match status" value="1"/>
</dbReference>
<organism evidence="3">
    <name type="scientific">hydrothermal vent metagenome</name>
    <dbReference type="NCBI Taxonomy" id="652676"/>
    <lineage>
        <taxon>unclassified sequences</taxon>
        <taxon>metagenomes</taxon>
        <taxon>ecological metagenomes</taxon>
    </lineage>
</organism>
<dbReference type="GO" id="GO:0052913">
    <property type="term" value="F:16S rRNA (guanine(966)-N(2))-methyltransferase activity"/>
    <property type="evidence" value="ECO:0007669"/>
    <property type="project" value="UniProtKB-EC"/>
</dbReference>
<dbReference type="NCBIfam" id="TIGR00095">
    <property type="entry name" value="16S rRNA (guanine(966)-N(2))-methyltransferase RsmD"/>
    <property type="match status" value="1"/>
</dbReference>
<sequence>MSSSRQAKTEVRELRIIGGQWRSRKLRFDALPGVRPTPDRVRETLFNWLQAWVSGSRCLDMFAGSGVLGFESLSRGAHSVVFIDEQARVVARLRDQAQSLEALNVEVVRSSAIQWLKQKPGLLFDIIFIDPPYGKDLIADILQDVVAHCSSSARIYIEAEKALDEAVLPSGWAIEKSKQAASVYFHLLHRVER</sequence>
<evidence type="ECO:0000256" key="2">
    <source>
        <dbReference type="ARBA" id="ARBA00022679"/>
    </source>
</evidence>
<dbReference type="Pfam" id="PF03602">
    <property type="entry name" value="Cons_hypoth95"/>
    <property type="match status" value="1"/>
</dbReference>
<gene>
    <name evidence="3" type="ORF">MNBD_GAMMA12-1883</name>
</gene>
<keyword evidence="1 3" id="KW-0489">Methyltransferase</keyword>
<dbReference type="PROSITE" id="PS00092">
    <property type="entry name" value="N6_MTASE"/>
    <property type="match status" value="1"/>
</dbReference>
<dbReference type="InterPro" id="IPR004398">
    <property type="entry name" value="RNA_MeTrfase_RsmD"/>
</dbReference>
<dbReference type="InterPro" id="IPR029063">
    <property type="entry name" value="SAM-dependent_MTases_sf"/>
</dbReference>
<evidence type="ECO:0000313" key="3">
    <source>
        <dbReference type="EMBL" id="VAW82862.1"/>
    </source>
</evidence>
<dbReference type="PANTHER" id="PTHR43542">
    <property type="entry name" value="METHYLTRANSFERASE"/>
    <property type="match status" value="1"/>
</dbReference>
<dbReference type="GO" id="GO:0003676">
    <property type="term" value="F:nucleic acid binding"/>
    <property type="evidence" value="ECO:0007669"/>
    <property type="project" value="InterPro"/>
</dbReference>
<dbReference type="EMBL" id="UOFL01000256">
    <property type="protein sequence ID" value="VAW82862.1"/>
    <property type="molecule type" value="Genomic_DNA"/>
</dbReference>
<evidence type="ECO:0000256" key="1">
    <source>
        <dbReference type="ARBA" id="ARBA00022603"/>
    </source>
</evidence>
<dbReference type="Gene3D" id="3.40.50.150">
    <property type="entry name" value="Vaccinia Virus protein VP39"/>
    <property type="match status" value="1"/>
</dbReference>